<dbReference type="EMBL" id="CABPSM010000003">
    <property type="protein sequence ID" value="VVD88447.1"/>
    <property type="molecule type" value="Genomic_DNA"/>
</dbReference>
<keyword evidence="2" id="KW-0560">Oxidoreductase</keyword>
<dbReference type="PANTHER" id="PTHR48107:SF7">
    <property type="entry name" value="RE15974P"/>
    <property type="match status" value="1"/>
</dbReference>
<sequence>MATNFQGKVAFVTGGSRGIGAAIVQRLADDGATVALTYKGSKAAAEDLVARIQASGGRAMALRADASDAVALTQAVTALRNNSARSTFS</sequence>
<evidence type="ECO:0000256" key="2">
    <source>
        <dbReference type="ARBA" id="ARBA00023002"/>
    </source>
</evidence>
<dbReference type="Proteomes" id="UP000343317">
    <property type="component" value="Unassembled WGS sequence"/>
</dbReference>
<dbReference type="InterPro" id="IPR002347">
    <property type="entry name" value="SDR_fam"/>
</dbReference>
<comment type="similarity">
    <text evidence="1">Belongs to the short-chain dehydrogenases/reductases (SDR) family.</text>
</comment>
<dbReference type="Pfam" id="PF00106">
    <property type="entry name" value="adh_short"/>
    <property type="match status" value="1"/>
</dbReference>
<evidence type="ECO:0000313" key="4">
    <source>
        <dbReference type="Proteomes" id="UP000343317"/>
    </source>
</evidence>
<dbReference type="GO" id="GO:0016614">
    <property type="term" value="F:oxidoreductase activity, acting on CH-OH group of donors"/>
    <property type="evidence" value="ECO:0007669"/>
    <property type="project" value="UniProtKB-ARBA"/>
</dbReference>
<dbReference type="PANTHER" id="PTHR48107">
    <property type="entry name" value="NADPH-DEPENDENT ALDEHYDE REDUCTASE-LIKE PROTEIN, CHLOROPLASTIC-RELATED"/>
    <property type="match status" value="1"/>
</dbReference>
<name>A0A5E4TKP6_9BURK</name>
<dbReference type="AlphaFoldDB" id="A0A5E4TKP6"/>
<dbReference type="Gene3D" id="3.40.50.720">
    <property type="entry name" value="NAD(P)-binding Rossmann-like Domain"/>
    <property type="match status" value="1"/>
</dbReference>
<reference evidence="3 4" key="1">
    <citation type="submission" date="2019-08" db="EMBL/GenBank/DDBJ databases">
        <authorList>
            <person name="Peeters C."/>
        </authorList>
    </citation>
    <scope>NUCLEOTIDE SEQUENCE [LARGE SCALE GENOMIC DNA]</scope>
    <source>
        <strain evidence="3 4">LMG 31112</strain>
    </source>
</reference>
<keyword evidence="4" id="KW-1185">Reference proteome</keyword>
<evidence type="ECO:0000256" key="1">
    <source>
        <dbReference type="ARBA" id="ARBA00006484"/>
    </source>
</evidence>
<organism evidence="3 4">
    <name type="scientific">Pandoraea horticolens</name>
    <dbReference type="NCBI Taxonomy" id="2508298"/>
    <lineage>
        <taxon>Bacteria</taxon>
        <taxon>Pseudomonadati</taxon>
        <taxon>Pseudomonadota</taxon>
        <taxon>Betaproteobacteria</taxon>
        <taxon>Burkholderiales</taxon>
        <taxon>Burkholderiaceae</taxon>
        <taxon>Pandoraea</taxon>
    </lineage>
</organism>
<proteinExistence type="inferred from homology"/>
<evidence type="ECO:0000313" key="3">
    <source>
        <dbReference type="EMBL" id="VVD88447.1"/>
    </source>
</evidence>
<accession>A0A5E4TKP6</accession>
<protein>
    <submittedName>
        <fullName evidence="3">Cyclic-di-GMP-binding biofilm dispersal mediator protein</fullName>
    </submittedName>
</protein>
<dbReference type="InterPro" id="IPR036291">
    <property type="entry name" value="NAD(P)-bd_dom_sf"/>
</dbReference>
<dbReference type="SUPFAM" id="SSF51735">
    <property type="entry name" value="NAD(P)-binding Rossmann-fold domains"/>
    <property type="match status" value="1"/>
</dbReference>
<gene>
    <name evidence="3" type="primary">bdcA</name>
    <name evidence="3" type="ORF">PHO31112_01483</name>
</gene>